<evidence type="ECO:0000313" key="10">
    <source>
        <dbReference type="Proteomes" id="UP000198577"/>
    </source>
</evidence>
<comment type="similarity">
    <text evidence="5">Belongs to the YicC/YloC family.</text>
</comment>
<feature type="domain" description="Endoribonuclease YicC-like N-terminal" evidence="7">
    <location>
        <begin position="2"/>
        <end position="156"/>
    </location>
</feature>
<evidence type="ECO:0000259" key="7">
    <source>
        <dbReference type="Pfam" id="PF03755"/>
    </source>
</evidence>
<organism evidence="9 10">
    <name type="scientific">Caldicoprobacter faecalis</name>
    <dbReference type="NCBI Taxonomy" id="937334"/>
    <lineage>
        <taxon>Bacteria</taxon>
        <taxon>Bacillati</taxon>
        <taxon>Bacillota</taxon>
        <taxon>Clostridia</taxon>
        <taxon>Caldicoprobacterales</taxon>
        <taxon>Caldicoprobacteraceae</taxon>
        <taxon>Caldicoprobacter</taxon>
    </lineage>
</organism>
<dbReference type="PANTHER" id="PTHR30636">
    <property type="entry name" value="UPF0701 PROTEIN YICC"/>
    <property type="match status" value="1"/>
</dbReference>
<dbReference type="GO" id="GO:0004521">
    <property type="term" value="F:RNA endonuclease activity"/>
    <property type="evidence" value="ECO:0007669"/>
    <property type="project" value="InterPro"/>
</dbReference>
<gene>
    <name evidence="9" type="ORF">SAMN05444406_11629</name>
</gene>
<evidence type="ECO:0000259" key="8">
    <source>
        <dbReference type="Pfam" id="PF08340"/>
    </source>
</evidence>
<evidence type="ECO:0000313" key="9">
    <source>
        <dbReference type="EMBL" id="SFQ18277.1"/>
    </source>
</evidence>
<evidence type="ECO:0000256" key="2">
    <source>
        <dbReference type="ARBA" id="ARBA00022722"/>
    </source>
</evidence>
<reference evidence="9 10" key="1">
    <citation type="submission" date="2016-10" db="EMBL/GenBank/DDBJ databases">
        <authorList>
            <person name="de Groot N.N."/>
        </authorList>
    </citation>
    <scope>NUCLEOTIDE SEQUENCE [LARGE SCALE GENOMIC DNA]</scope>
    <source>
        <strain evidence="9 10">DSM 20678</strain>
    </source>
</reference>
<feature type="coiled-coil region" evidence="6">
    <location>
        <begin position="119"/>
        <end position="176"/>
    </location>
</feature>
<dbReference type="GO" id="GO:0016787">
    <property type="term" value="F:hydrolase activity"/>
    <property type="evidence" value="ECO:0007669"/>
    <property type="project" value="UniProtKB-KW"/>
</dbReference>
<dbReference type="NCBIfam" id="TIGR00255">
    <property type="entry name" value="YicC/YloC family endoribonuclease"/>
    <property type="match status" value="1"/>
</dbReference>
<keyword evidence="10" id="KW-1185">Reference proteome</keyword>
<dbReference type="InterPro" id="IPR013551">
    <property type="entry name" value="YicC-like_C"/>
</dbReference>
<keyword evidence="3" id="KW-0255">Endonuclease</keyword>
<dbReference type="OrthoDB" id="9771229at2"/>
<proteinExistence type="inferred from homology"/>
<keyword evidence="2" id="KW-0540">Nuclease</keyword>
<dbReference type="InterPro" id="IPR005229">
    <property type="entry name" value="YicC/YloC-like"/>
</dbReference>
<protein>
    <submittedName>
        <fullName evidence="9">TIGR00255 family protein</fullName>
    </submittedName>
</protein>
<dbReference type="InterPro" id="IPR013527">
    <property type="entry name" value="YicC-like_N"/>
</dbReference>
<evidence type="ECO:0000256" key="1">
    <source>
        <dbReference type="ARBA" id="ARBA00001968"/>
    </source>
</evidence>
<comment type="cofactor">
    <cofactor evidence="1">
        <name>a divalent metal cation</name>
        <dbReference type="ChEBI" id="CHEBI:60240"/>
    </cofactor>
</comment>
<evidence type="ECO:0000256" key="5">
    <source>
        <dbReference type="ARBA" id="ARBA00035648"/>
    </source>
</evidence>
<name>A0A1I5WF75_9FIRM</name>
<keyword evidence="6" id="KW-0175">Coiled coil</keyword>
<dbReference type="AlphaFoldDB" id="A0A1I5WF75"/>
<evidence type="ECO:0000256" key="6">
    <source>
        <dbReference type="SAM" id="Coils"/>
    </source>
</evidence>
<dbReference type="RefSeq" id="WP_025747069.1">
    <property type="nucleotide sequence ID" value="NZ_FOXR01000016.1"/>
</dbReference>
<dbReference type="Proteomes" id="UP000198577">
    <property type="component" value="Unassembled WGS sequence"/>
</dbReference>
<dbReference type="PANTHER" id="PTHR30636:SF3">
    <property type="entry name" value="UPF0701 PROTEIN YICC"/>
    <property type="match status" value="1"/>
</dbReference>
<sequence>MIYSMTGFGRGKIEEQGREMSIEVKTLNHRFLDIYVKLPRTLSFLEEDIRSMVQQHLSRGRVEVTVNYSNQRSDVVDVQVNQPLVDAYLVCFNKLAQERNLPNDISVSSLLNIPDAFVVNEVEEDQEALRQMVRALMEQVLQEVKEMRRKEGENLKSDLLERLKKVESMLTCIEQRAPQVVDEYREKLRNRLKDLLQGSHLDENRFNMEVVYFAERCNITEEIVRLFSHLEQFRKALESTEPIGRRLDFLVQEMIREVNTIGSKANDLTIVNLVVDIKSEIEKIREQVQNIE</sequence>
<dbReference type="Pfam" id="PF08340">
    <property type="entry name" value="YicC-like_C"/>
    <property type="match status" value="1"/>
</dbReference>
<dbReference type="STRING" id="937334.SAMN05444406_11629"/>
<evidence type="ECO:0000256" key="3">
    <source>
        <dbReference type="ARBA" id="ARBA00022759"/>
    </source>
</evidence>
<feature type="domain" description="Endoribonuclease YicC-like C-terminal" evidence="8">
    <location>
        <begin position="173"/>
        <end position="292"/>
    </location>
</feature>
<keyword evidence="4" id="KW-0378">Hydrolase</keyword>
<dbReference type="EMBL" id="FOXR01000016">
    <property type="protein sequence ID" value="SFQ18277.1"/>
    <property type="molecule type" value="Genomic_DNA"/>
</dbReference>
<evidence type="ECO:0000256" key="4">
    <source>
        <dbReference type="ARBA" id="ARBA00022801"/>
    </source>
</evidence>
<dbReference type="Pfam" id="PF03755">
    <property type="entry name" value="YicC-like_N"/>
    <property type="match status" value="1"/>
</dbReference>
<accession>A0A1I5WF75</accession>